<accession>A0A5P1ENP5</accession>
<dbReference type="SUPFAM" id="SSF51569">
    <property type="entry name" value="Aldolase"/>
    <property type="match status" value="1"/>
</dbReference>
<evidence type="ECO:0000256" key="2">
    <source>
        <dbReference type="ARBA" id="ARBA00023239"/>
    </source>
</evidence>
<reference evidence="5" key="1">
    <citation type="journal article" date="2017" name="Nat. Commun.">
        <title>The asparagus genome sheds light on the origin and evolution of a young Y chromosome.</title>
        <authorList>
            <person name="Harkess A."/>
            <person name="Zhou J."/>
            <person name="Xu C."/>
            <person name="Bowers J.E."/>
            <person name="Van der Hulst R."/>
            <person name="Ayyampalayam S."/>
            <person name="Mercati F."/>
            <person name="Riccardi P."/>
            <person name="McKain M.R."/>
            <person name="Kakrana A."/>
            <person name="Tang H."/>
            <person name="Ray J."/>
            <person name="Groenendijk J."/>
            <person name="Arikit S."/>
            <person name="Mathioni S.M."/>
            <person name="Nakano M."/>
            <person name="Shan H."/>
            <person name="Telgmann-Rauber A."/>
            <person name="Kanno A."/>
            <person name="Yue Z."/>
            <person name="Chen H."/>
            <person name="Li W."/>
            <person name="Chen Y."/>
            <person name="Xu X."/>
            <person name="Zhang Y."/>
            <person name="Luo S."/>
            <person name="Chen H."/>
            <person name="Gao J."/>
            <person name="Mao Z."/>
            <person name="Pires J.C."/>
            <person name="Luo M."/>
            <person name="Kudrna D."/>
            <person name="Wing R.A."/>
            <person name="Meyers B.C."/>
            <person name="Yi K."/>
            <person name="Kong H."/>
            <person name="Lavrijsen P."/>
            <person name="Sunseri F."/>
            <person name="Falavigna A."/>
            <person name="Ye Y."/>
            <person name="Leebens-Mack J.H."/>
            <person name="Chen G."/>
        </authorList>
    </citation>
    <scope>NUCLEOTIDE SEQUENCE [LARGE SCALE GENOMIC DNA]</scope>
    <source>
        <strain evidence="5">cv. DH0086</strain>
    </source>
</reference>
<proteinExistence type="predicted"/>
<dbReference type="PANTHER" id="PTHR42738">
    <property type="entry name" value="HYDROXYMETHYLGLUTARYL-COA LYASE"/>
    <property type="match status" value="1"/>
</dbReference>
<dbReference type="GO" id="GO:0006552">
    <property type="term" value="P:L-leucine catabolic process"/>
    <property type="evidence" value="ECO:0007669"/>
    <property type="project" value="TreeGrafter"/>
</dbReference>
<dbReference type="InterPro" id="IPR043594">
    <property type="entry name" value="HMGL"/>
</dbReference>
<evidence type="ECO:0000256" key="3">
    <source>
        <dbReference type="SAM" id="MobiDB-lite"/>
    </source>
</evidence>
<keyword evidence="2" id="KW-0456">Lyase</keyword>
<sequence length="157" mass="16931">MSSKGGSPFSYIMLYLGQPILNHSLKTPGFEVAIAAGAKEVAVFASASEAFSKSNINCSIKESLARYLDVTLAAKKLAIPGKECIHAIFLMDQNSQGQKGDQAAYFANHLPVELFPVIIVYDCKDNKGVNSKQQRCKSKEEKMTTLTSSASPAPNLL</sequence>
<dbReference type="EMBL" id="CM007386">
    <property type="protein sequence ID" value="ONK66767.1"/>
    <property type="molecule type" value="Genomic_DNA"/>
</dbReference>
<dbReference type="Gramene" id="ONK66767">
    <property type="protein sequence ID" value="ONK66767"/>
    <property type="gene ID" value="A4U43_C06F11730"/>
</dbReference>
<evidence type="ECO:0000256" key="1">
    <source>
        <dbReference type="ARBA" id="ARBA00022723"/>
    </source>
</evidence>
<dbReference type="GO" id="GO:0046951">
    <property type="term" value="P:ketone body biosynthetic process"/>
    <property type="evidence" value="ECO:0007669"/>
    <property type="project" value="TreeGrafter"/>
</dbReference>
<dbReference type="PANTHER" id="PTHR42738:SF7">
    <property type="entry name" value="HYDROXYMETHYLGLUTARYL-COA LYASE"/>
    <property type="match status" value="1"/>
</dbReference>
<feature type="region of interest" description="Disordered" evidence="3">
    <location>
        <begin position="132"/>
        <end position="157"/>
    </location>
</feature>
<dbReference type="GO" id="GO:0004419">
    <property type="term" value="F:hydroxymethylglutaryl-CoA lyase activity"/>
    <property type="evidence" value="ECO:0007669"/>
    <property type="project" value="TreeGrafter"/>
</dbReference>
<organism evidence="4 5">
    <name type="scientific">Asparagus officinalis</name>
    <name type="common">Garden asparagus</name>
    <dbReference type="NCBI Taxonomy" id="4686"/>
    <lineage>
        <taxon>Eukaryota</taxon>
        <taxon>Viridiplantae</taxon>
        <taxon>Streptophyta</taxon>
        <taxon>Embryophyta</taxon>
        <taxon>Tracheophyta</taxon>
        <taxon>Spermatophyta</taxon>
        <taxon>Magnoliopsida</taxon>
        <taxon>Liliopsida</taxon>
        <taxon>Asparagales</taxon>
        <taxon>Asparagaceae</taxon>
        <taxon>Asparagoideae</taxon>
        <taxon>Asparagus</taxon>
    </lineage>
</organism>
<dbReference type="GO" id="GO:0046872">
    <property type="term" value="F:metal ion binding"/>
    <property type="evidence" value="ECO:0007669"/>
    <property type="project" value="UniProtKB-KW"/>
</dbReference>
<dbReference type="Proteomes" id="UP000243459">
    <property type="component" value="Chromosome 6"/>
</dbReference>
<dbReference type="Gene3D" id="3.20.20.70">
    <property type="entry name" value="Aldolase class I"/>
    <property type="match status" value="1"/>
</dbReference>
<feature type="compositionally biased region" description="Polar residues" evidence="3">
    <location>
        <begin position="144"/>
        <end position="157"/>
    </location>
</feature>
<dbReference type="AlphaFoldDB" id="A0A5P1ENP5"/>
<dbReference type="InterPro" id="IPR013785">
    <property type="entry name" value="Aldolase_TIM"/>
</dbReference>
<protein>
    <submittedName>
        <fullName evidence="4">Uncharacterized protein</fullName>
    </submittedName>
</protein>
<gene>
    <name evidence="4" type="ORF">A4U43_C06F11730</name>
</gene>
<name>A0A5P1ENP5_ASPOF</name>
<evidence type="ECO:0000313" key="5">
    <source>
        <dbReference type="Proteomes" id="UP000243459"/>
    </source>
</evidence>
<keyword evidence="1" id="KW-0479">Metal-binding</keyword>
<keyword evidence="5" id="KW-1185">Reference proteome</keyword>
<evidence type="ECO:0000313" key="4">
    <source>
        <dbReference type="EMBL" id="ONK66767.1"/>
    </source>
</evidence>